<dbReference type="SMART" id="SM00342">
    <property type="entry name" value="HTH_ARAC"/>
    <property type="match status" value="1"/>
</dbReference>
<dbReference type="Pfam" id="PF12833">
    <property type="entry name" value="HTH_18"/>
    <property type="match status" value="1"/>
</dbReference>
<dbReference type="PANTHER" id="PTHR46796:SF14">
    <property type="entry name" value="TRANSCRIPTIONAL REGULATORY PROTEIN"/>
    <property type="match status" value="1"/>
</dbReference>
<dbReference type="Gene3D" id="1.10.10.60">
    <property type="entry name" value="Homeodomain-like"/>
    <property type="match status" value="2"/>
</dbReference>
<protein>
    <submittedName>
        <fullName evidence="5">Helix-turn-helix transcriptional regulator</fullName>
    </submittedName>
</protein>
<sequence>MSEAFGQRLGERFRVENAPAIITRALRNADMAVTELRCDNPPSEMSDSVRREDAFLLTLHLRDIPNREYWEGGRRAPVRDLRAGETCLQDLKRDPTVLLDKPYHSLVFYLPRAALDAIADEANAPKIRDLSYEPGVGANDVAISSLGSLLLPALSHPEQANQLFVDHILWAVGVHIARTYGGMRPASRLVRGRLAPWQERRAKEILRANLHGVPLKEVARKCGLSLSHFSHAFRRTLGVAPHNWLIEQRIALSKEKLHDDRLSLTDVAAECGFCDQSHLTRHFKRIVGVSPGAWRTALKE</sequence>
<keyword evidence="6" id="KW-1185">Reference proteome</keyword>
<organism evidence="5 6">
    <name type="scientific">Bradyrhizobium rifense</name>
    <dbReference type="NCBI Taxonomy" id="515499"/>
    <lineage>
        <taxon>Bacteria</taxon>
        <taxon>Pseudomonadati</taxon>
        <taxon>Pseudomonadota</taxon>
        <taxon>Alphaproteobacteria</taxon>
        <taxon>Hyphomicrobiales</taxon>
        <taxon>Nitrobacteraceae</taxon>
        <taxon>Bradyrhizobium</taxon>
    </lineage>
</organism>
<evidence type="ECO:0000256" key="1">
    <source>
        <dbReference type="ARBA" id="ARBA00023015"/>
    </source>
</evidence>
<dbReference type="GO" id="GO:0003700">
    <property type="term" value="F:DNA-binding transcription factor activity"/>
    <property type="evidence" value="ECO:0007669"/>
    <property type="project" value="InterPro"/>
</dbReference>
<evidence type="ECO:0000256" key="3">
    <source>
        <dbReference type="ARBA" id="ARBA00023163"/>
    </source>
</evidence>
<dbReference type="RefSeq" id="WP_148776008.1">
    <property type="nucleotide sequence ID" value="NZ_VSSS01000051.1"/>
</dbReference>
<feature type="domain" description="HTH araC/xylS-type" evidence="4">
    <location>
        <begin position="200"/>
        <end position="297"/>
    </location>
</feature>
<evidence type="ECO:0000256" key="2">
    <source>
        <dbReference type="ARBA" id="ARBA00023125"/>
    </source>
</evidence>
<dbReference type="PROSITE" id="PS00041">
    <property type="entry name" value="HTH_ARAC_FAMILY_1"/>
    <property type="match status" value="1"/>
</dbReference>
<dbReference type="GO" id="GO:0043565">
    <property type="term" value="F:sequence-specific DNA binding"/>
    <property type="evidence" value="ECO:0007669"/>
    <property type="project" value="InterPro"/>
</dbReference>
<dbReference type="SUPFAM" id="SSF46689">
    <property type="entry name" value="Homeodomain-like"/>
    <property type="match status" value="2"/>
</dbReference>
<dbReference type="PROSITE" id="PS01124">
    <property type="entry name" value="HTH_ARAC_FAMILY_2"/>
    <property type="match status" value="1"/>
</dbReference>
<dbReference type="InterPro" id="IPR009057">
    <property type="entry name" value="Homeodomain-like_sf"/>
</dbReference>
<keyword evidence="2" id="KW-0238">DNA-binding</keyword>
<dbReference type="Proteomes" id="UP000324758">
    <property type="component" value="Unassembled WGS sequence"/>
</dbReference>
<keyword evidence="3" id="KW-0804">Transcription</keyword>
<comment type="caution">
    <text evidence="5">The sequence shown here is derived from an EMBL/GenBank/DDBJ whole genome shotgun (WGS) entry which is preliminary data.</text>
</comment>
<keyword evidence="1" id="KW-0805">Transcription regulation</keyword>
<reference evidence="5 6" key="1">
    <citation type="submission" date="2019-08" db="EMBL/GenBank/DDBJ databases">
        <title>Bradyrhizobium hipponensis sp. nov., a rhizobium isolated from a Lupinus angustifolius root nodule in Tunisia.</title>
        <authorList>
            <person name="Off K."/>
            <person name="Rejili M."/>
            <person name="Mars M."/>
            <person name="Brachmann A."/>
            <person name="Marin M."/>
        </authorList>
    </citation>
    <scope>NUCLEOTIDE SEQUENCE [LARGE SCALE GENOMIC DNA]</scope>
    <source>
        <strain evidence="5 6">CTAW71</strain>
    </source>
</reference>
<evidence type="ECO:0000313" key="6">
    <source>
        <dbReference type="Proteomes" id="UP000324758"/>
    </source>
</evidence>
<dbReference type="AlphaFoldDB" id="A0A5D3KI11"/>
<evidence type="ECO:0000313" key="5">
    <source>
        <dbReference type="EMBL" id="TYL90646.1"/>
    </source>
</evidence>
<name>A0A5D3KI11_9BRAD</name>
<dbReference type="InterPro" id="IPR050204">
    <property type="entry name" value="AraC_XylS_family_regulators"/>
</dbReference>
<dbReference type="PANTHER" id="PTHR46796">
    <property type="entry name" value="HTH-TYPE TRANSCRIPTIONAL ACTIVATOR RHAS-RELATED"/>
    <property type="match status" value="1"/>
</dbReference>
<evidence type="ECO:0000259" key="4">
    <source>
        <dbReference type="PROSITE" id="PS01124"/>
    </source>
</evidence>
<dbReference type="InterPro" id="IPR018060">
    <property type="entry name" value="HTH_AraC"/>
</dbReference>
<dbReference type="OrthoDB" id="9793400at2"/>
<proteinExistence type="predicted"/>
<dbReference type="InterPro" id="IPR018062">
    <property type="entry name" value="HTH_AraC-typ_CS"/>
</dbReference>
<gene>
    <name evidence="5" type="ORF">FXB40_31620</name>
</gene>
<dbReference type="EMBL" id="VSSS01000051">
    <property type="protein sequence ID" value="TYL90646.1"/>
    <property type="molecule type" value="Genomic_DNA"/>
</dbReference>
<accession>A0A5D3KI11</accession>